<feature type="transmembrane region" description="Helical" evidence="8">
    <location>
        <begin position="102"/>
        <end position="122"/>
    </location>
</feature>
<evidence type="ECO:0000256" key="4">
    <source>
        <dbReference type="ARBA" id="ARBA00022692"/>
    </source>
</evidence>
<feature type="transmembrane region" description="Helical" evidence="8">
    <location>
        <begin position="184"/>
        <end position="201"/>
    </location>
</feature>
<name>A0ABW0GPX1_9MICO</name>
<dbReference type="Pfam" id="PF03458">
    <property type="entry name" value="Gly_transporter"/>
    <property type="match status" value="2"/>
</dbReference>
<evidence type="ECO:0000256" key="1">
    <source>
        <dbReference type="ARBA" id="ARBA00004651"/>
    </source>
</evidence>
<sequence>MTVGLPGLGGSGEVVGVVAELVGVTVFALSGGLVAARRGMDLFGAVVLALVAGLGGGTIRDVLLGAVPPTNLSNAWALGCAAAAGVVAFYADLGLARFRRAVLVLDAGGLGLFTVSGAVTALALGAPALAAVLLGLVTGIGGGVLRDLLSGQVPVVLQDDIYALPSLAGSVAVVVLWQVGAFSATAGVVVAGAVFTVRLLARRRRWHLRRTATAPPAWPERPRRTRDPGERTEPD</sequence>
<feature type="transmembrane region" description="Helical" evidence="8">
    <location>
        <begin position="42"/>
        <end position="63"/>
    </location>
</feature>
<dbReference type="InterPro" id="IPR005115">
    <property type="entry name" value="Gly_transporter"/>
</dbReference>
<evidence type="ECO:0000259" key="9">
    <source>
        <dbReference type="Pfam" id="PF03458"/>
    </source>
</evidence>
<feature type="compositionally biased region" description="Basic and acidic residues" evidence="7">
    <location>
        <begin position="220"/>
        <end position="235"/>
    </location>
</feature>
<dbReference type="Proteomes" id="UP001596122">
    <property type="component" value="Unassembled WGS sequence"/>
</dbReference>
<gene>
    <name evidence="10" type="ORF">ACFPJ6_14515</name>
</gene>
<comment type="similarity">
    <text evidence="2">Belongs to the UPF0126 family.</text>
</comment>
<dbReference type="RefSeq" id="WP_340269967.1">
    <property type="nucleotide sequence ID" value="NZ_JBBEOG010000005.1"/>
</dbReference>
<feature type="transmembrane region" description="Helical" evidence="8">
    <location>
        <begin position="75"/>
        <end position="95"/>
    </location>
</feature>
<evidence type="ECO:0000256" key="3">
    <source>
        <dbReference type="ARBA" id="ARBA00022475"/>
    </source>
</evidence>
<evidence type="ECO:0000313" key="11">
    <source>
        <dbReference type="Proteomes" id="UP001596122"/>
    </source>
</evidence>
<proteinExistence type="inferred from homology"/>
<evidence type="ECO:0000256" key="5">
    <source>
        <dbReference type="ARBA" id="ARBA00022989"/>
    </source>
</evidence>
<evidence type="ECO:0000256" key="6">
    <source>
        <dbReference type="ARBA" id="ARBA00023136"/>
    </source>
</evidence>
<dbReference type="PANTHER" id="PTHR30506">
    <property type="entry name" value="INNER MEMBRANE PROTEIN"/>
    <property type="match status" value="1"/>
</dbReference>
<reference evidence="11" key="1">
    <citation type="journal article" date="2019" name="Int. J. Syst. Evol. Microbiol.">
        <title>The Global Catalogue of Microorganisms (GCM) 10K type strain sequencing project: providing services to taxonomists for standard genome sequencing and annotation.</title>
        <authorList>
            <consortium name="The Broad Institute Genomics Platform"/>
            <consortium name="The Broad Institute Genome Sequencing Center for Infectious Disease"/>
            <person name="Wu L."/>
            <person name="Ma J."/>
        </authorList>
    </citation>
    <scope>NUCLEOTIDE SEQUENCE [LARGE SCALE GENOMIC DNA]</scope>
    <source>
        <strain evidence="11">CCUG 43114</strain>
    </source>
</reference>
<evidence type="ECO:0000313" key="10">
    <source>
        <dbReference type="EMBL" id="MFC5381988.1"/>
    </source>
</evidence>
<feature type="region of interest" description="Disordered" evidence="7">
    <location>
        <begin position="212"/>
        <end position="235"/>
    </location>
</feature>
<comment type="caution">
    <text evidence="10">The sequence shown here is derived from an EMBL/GenBank/DDBJ whole genome shotgun (WGS) entry which is preliminary data.</text>
</comment>
<protein>
    <submittedName>
        <fullName evidence="10">Trimeric intracellular cation channel family protein</fullName>
    </submittedName>
</protein>
<keyword evidence="5 8" id="KW-1133">Transmembrane helix</keyword>
<keyword evidence="11" id="KW-1185">Reference proteome</keyword>
<organism evidence="10 11">
    <name type="scientific">Aquipuribacter nitratireducens</name>
    <dbReference type="NCBI Taxonomy" id="650104"/>
    <lineage>
        <taxon>Bacteria</taxon>
        <taxon>Bacillati</taxon>
        <taxon>Actinomycetota</taxon>
        <taxon>Actinomycetes</taxon>
        <taxon>Micrococcales</taxon>
        <taxon>Intrasporangiaceae</taxon>
        <taxon>Aquipuribacter</taxon>
    </lineage>
</organism>
<evidence type="ECO:0000256" key="7">
    <source>
        <dbReference type="SAM" id="MobiDB-lite"/>
    </source>
</evidence>
<comment type="subcellular location">
    <subcellularLocation>
        <location evidence="1">Cell membrane</location>
        <topology evidence="1">Multi-pass membrane protein</topology>
    </subcellularLocation>
</comment>
<feature type="transmembrane region" description="Helical" evidence="8">
    <location>
        <begin position="14"/>
        <end position="35"/>
    </location>
</feature>
<dbReference type="EMBL" id="JBHSLD010000014">
    <property type="protein sequence ID" value="MFC5381988.1"/>
    <property type="molecule type" value="Genomic_DNA"/>
</dbReference>
<feature type="domain" description="Glycine transporter" evidence="9">
    <location>
        <begin position="104"/>
        <end position="177"/>
    </location>
</feature>
<dbReference type="PANTHER" id="PTHR30506:SF3">
    <property type="entry name" value="UPF0126 INNER MEMBRANE PROTEIN YADS-RELATED"/>
    <property type="match status" value="1"/>
</dbReference>
<keyword evidence="4 8" id="KW-0812">Transmembrane</keyword>
<evidence type="ECO:0000256" key="8">
    <source>
        <dbReference type="SAM" id="Phobius"/>
    </source>
</evidence>
<feature type="domain" description="Glycine transporter" evidence="9">
    <location>
        <begin position="18"/>
        <end position="90"/>
    </location>
</feature>
<keyword evidence="6 8" id="KW-0472">Membrane</keyword>
<evidence type="ECO:0000256" key="2">
    <source>
        <dbReference type="ARBA" id="ARBA00008193"/>
    </source>
</evidence>
<keyword evidence="3" id="KW-1003">Cell membrane</keyword>
<accession>A0ABW0GPX1</accession>